<evidence type="ECO:0000256" key="10">
    <source>
        <dbReference type="SAM" id="SignalP"/>
    </source>
</evidence>
<dbReference type="Pfam" id="PF06472">
    <property type="entry name" value="ABC_membrane_2"/>
    <property type="match status" value="2"/>
</dbReference>
<comment type="similarity">
    <text evidence="1">Belongs to the ABC transporter superfamily. ABCD family. Peroxisomal fatty acyl CoA transporter (TC 3.A.1.203) subfamily.</text>
</comment>
<dbReference type="GO" id="GO:0005524">
    <property type="term" value="F:ATP binding"/>
    <property type="evidence" value="ECO:0007669"/>
    <property type="project" value="UniProtKB-KW"/>
</dbReference>
<evidence type="ECO:0000256" key="6">
    <source>
        <dbReference type="ARBA" id="ARBA00022989"/>
    </source>
</evidence>
<feature type="chain" id="PRO_5041446503" evidence="10">
    <location>
        <begin position="21"/>
        <end position="2076"/>
    </location>
</feature>
<dbReference type="InterPro" id="IPR011527">
    <property type="entry name" value="ABC1_TM_dom"/>
</dbReference>
<dbReference type="SUPFAM" id="SSF46565">
    <property type="entry name" value="Chaperone J-domain"/>
    <property type="match status" value="1"/>
</dbReference>
<dbReference type="PROSITE" id="PS50076">
    <property type="entry name" value="DNAJ_2"/>
    <property type="match status" value="1"/>
</dbReference>
<feature type="transmembrane region" description="Helical" evidence="9">
    <location>
        <begin position="974"/>
        <end position="999"/>
    </location>
</feature>
<dbReference type="EMBL" id="CAUJNA010002813">
    <property type="protein sequence ID" value="CAJ1394389.1"/>
    <property type="molecule type" value="Genomic_DNA"/>
</dbReference>
<dbReference type="Pfam" id="PF00226">
    <property type="entry name" value="DnaJ"/>
    <property type="match status" value="1"/>
</dbReference>
<evidence type="ECO:0000256" key="1">
    <source>
        <dbReference type="ARBA" id="ARBA00008575"/>
    </source>
</evidence>
<dbReference type="Pfam" id="PF00005">
    <property type="entry name" value="ABC_tran"/>
    <property type="match status" value="2"/>
</dbReference>
<dbReference type="SUPFAM" id="SSF52540">
    <property type="entry name" value="P-loop containing nucleoside triphosphate hydrolases"/>
    <property type="match status" value="2"/>
</dbReference>
<dbReference type="InterPro" id="IPR036869">
    <property type="entry name" value="J_dom_sf"/>
</dbReference>
<evidence type="ECO:0000259" key="12">
    <source>
        <dbReference type="PROSITE" id="PS50893"/>
    </source>
</evidence>
<keyword evidence="6 9" id="KW-1133">Transmembrane helix</keyword>
<keyword evidence="4" id="KW-0547">Nucleotide-binding</keyword>
<dbReference type="InterPro" id="IPR027417">
    <property type="entry name" value="P-loop_NTPase"/>
</dbReference>
<dbReference type="InterPro" id="IPR036640">
    <property type="entry name" value="ABC1_TM_sf"/>
</dbReference>
<keyword evidence="7 9" id="KW-0472">Membrane</keyword>
<evidence type="ECO:0000256" key="7">
    <source>
        <dbReference type="ARBA" id="ARBA00023136"/>
    </source>
</evidence>
<dbReference type="InterPro" id="IPR017871">
    <property type="entry name" value="ABC_transporter-like_CS"/>
</dbReference>
<evidence type="ECO:0000256" key="3">
    <source>
        <dbReference type="ARBA" id="ARBA00022692"/>
    </source>
</evidence>
<dbReference type="CDD" id="cd06257">
    <property type="entry name" value="DnaJ"/>
    <property type="match status" value="1"/>
</dbReference>
<evidence type="ECO:0000256" key="8">
    <source>
        <dbReference type="SAM" id="MobiDB-lite"/>
    </source>
</evidence>
<keyword evidence="5" id="KW-0067">ATP-binding</keyword>
<keyword evidence="10" id="KW-0732">Signal</keyword>
<feature type="transmembrane region" description="Helical" evidence="9">
    <location>
        <begin position="393"/>
        <end position="411"/>
    </location>
</feature>
<feature type="compositionally biased region" description="Basic and acidic residues" evidence="8">
    <location>
        <begin position="1889"/>
        <end position="1908"/>
    </location>
</feature>
<feature type="compositionally biased region" description="Low complexity" evidence="8">
    <location>
        <begin position="824"/>
        <end position="835"/>
    </location>
</feature>
<dbReference type="SMART" id="SM00271">
    <property type="entry name" value="DnaJ"/>
    <property type="match status" value="1"/>
</dbReference>
<feature type="transmembrane region" description="Helical" evidence="9">
    <location>
        <begin position="140"/>
        <end position="163"/>
    </location>
</feature>
<evidence type="ECO:0000259" key="11">
    <source>
        <dbReference type="PROSITE" id="PS50076"/>
    </source>
</evidence>
<dbReference type="InterPro" id="IPR001623">
    <property type="entry name" value="DnaJ_domain"/>
</dbReference>
<evidence type="ECO:0000256" key="4">
    <source>
        <dbReference type="ARBA" id="ARBA00022741"/>
    </source>
</evidence>
<protein>
    <submittedName>
        <fullName evidence="13">Uncharacterized protein</fullName>
    </submittedName>
</protein>
<dbReference type="PANTHER" id="PTHR11384:SF59">
    <property type="entry name" value="LYSOSOMAL COBALAMIN TRANSPORTER ABCD4"/>
    <property type="match status" value="1"/>
</dbReference>
<evidence type="ECO:0000313" key="14">
    <source>
        <dbReference type="Proteomes" id="UP001178507"/>
    </source>
</evidence>
<dbReference type="Gene3D" id="3.40.50.300">
    <property type="entry name" value="P-loop containing nucleotide triphosphate hydrolases"/>
    <property type="match status" value="2"/>
</dbReference>
<dbReference type="Gene3D" id="1.20.1560.10">
    <property type="entry name" value="ABC transporter type 1, transmembrane domain"/>
    <property type="match status" value="2"/>
</dbReference>
<dbReference type="Proteomes" id="UP001178507">
    <property type="component" value="Unassembled WGS sequence"/>
</dbReference>
<feature type="domain" description="ABC transporter" evidence="12">
    <location>
        <begin position="1326"/>
        <end position="1574"/>
    </location>
</feature>
<evidence type="ECO:0000256" key="9">
    <source>
        <dbReference type="SAM" id="Phobius"/>
    </source>
</evidence>
<feature type="region of interest" description="Disordered" evidence="8">
    <location>
        <begin position="1889"/>
        <end position="1938"/>
    </location>
</feature>
<feature type="transmembrane region" description="Helical" evidence="9">
    <location>
        <begin position="183"/>
        <end position="204"/>
    </location>
</feature>
<name>A0AA36IX38_9DINO</name>
<keyword evidence="2" id="KW-0813">Transport</keyword>
<feature type="transmembrane region" description="Helical" evidence="9">
    <location>
        <begin position="305"/>
        <end position="326"/>
    </location>
</feature>
<evidence type="ECO:0000256" key="5">
    <source>
        <dbReference type="ARBA" id="ARBA00022840"/>
    </source>
</evidence>
<dbReference type="PANTHER" id="PTHR11384">
    <property type="entry name" value="ATP-BINDING CASSETTE, SUB-FAMILY D MEMBER"/>
    <property type="match status" value="1"/>
</dbReference>
<dbReference type="GO" id="GO:0016887">
    <property type="term" value="F:ATP hydrolysis activity"/>
    <property type="evidence" value="ECO:0007669"/>
    <property type="project" value="InterPro"/>
</dbReference>
<feature type="region of interest" description="Disordered" evidence="8">
    <location>
        <begin position="816"/>
        <end position="838"/>
    </location>
</feature>
<feature type="region of interest" description="Disordered" evidence="8">
    <location>
        <begin position="1571"/>
        <end position="1604"/>
    </location>
</feature>
<feature type="region of interest" description="Disordered" evidence="8">
    <location>
        <begin position="1815"/>
        <end position="1849"/>
    </location>
</feature>
<feature type="compositionally biased region" description="Basic and acidic residues" evidence="8">
    <location>
        <begin position="1831"/>
        <end position="1848"/>
    </location>
</feature>
<feature type="transmembrane region" description="Helical" evidence="9">
    <location>
        <begin position="275"/>
        <end position="293"/>
    </location>
</feature>
<dbReference type="InterPro" id="IPR050835">
    <property type="entry name" value="ABC_transporter_sub-D"/>
</dbReference>
<proteinExistence type="inferred from homology"/>
<dbReference type="GO" id="GO:0016020">
    <property type="term" value="C:membrane"/>
    <property type="evidence" value="ECO:0007669"/>
    <property type="project" value="InterPro"/>
</dbReference>
<keyword evidence="14" id="KW-1185">Reference proteome</keyword>
<gene>
    <name evidence="13" type="ORF">EVOR1521_LOCUS19051</name>
</gene>
<dbReference type="SMART" id="SM00382">
    <property type="entry name" value="AAA"/>
    <property type="match status" value="2"/>
</dbReference>
<feature type="domain" description="J" evidence="11">
    <location>
        <begin position="1746"/>
        <end position="1811"/>
    </location>
</feature>
<feature type="transmembrane region" description="Helical" evidence="9">
    <location>
        <begin position="920"/>
        <end position="940"/>
    </location>
</feature>
<dbReference type="CDD" id="cd03223">
    <property type="entry name" value="ABCD_peroxisomal_ALDP"/>
    <property type="match status" value="2"/>
</dbReference>
<dbReference type="PROSITE" id="PS00636">
    <property type="entry name" value="DNAJ_1"/>
    <property type="match status" value="1"/>
</dbReference>
<evidence type="ECO:0000256" key="2">
    <source>
        <dbReference type="ARBA" id="ARBA00022448"/>
    </source>
</evidence>
<dbReference type="InterPro" id="IPR003439">
    <property type="entry name" value="ABC_transporter-like_ATP-bd"/>
</dbReference>
<feature type="domain" description="ABC transporter" evidence="12">
    <location>
        <begin position="522"/>
        <end position="778"/>
    </location>
</feature>
<feature type="transmembrane region" description="Helical" evidence="9">
    <location>
        <begin position="59"/>
        <end position="83"/>
    </location>
</feature>
<feature type="signal peptide" evidence="10">
    <location>
        <begin position="1"/>
        <end position="20"/>
    </location>
</feature>
<dbReference type="SUPFAM" id="SSF90123">
    <property type="entry name" value="ABC transporter transmembrane region"/>
    <property type="match status" value="2"/>
</dbReference>
<accession>A0AA36IX38</accession>
<keyword evidence="3 9" id="KW-0812">Transmembrane</keyword>
<dbReference type="Gene3D" id="1.10.287.110">
    <property type="entry name" value="DnaJ domain"/>
    <property type="match status" value="1"/>
</dbReference>
<dbReference type="InterPro" id="IPR018253">
    <property type="entry name" value="DnaJ_domain_CS"/>
</dbReference>
<comment type="caution">
    <text evidence="13">The sequence shown here is derived from an EMBL/GenBank/DDBJ whole genome shotgun (WGS) entry which is preliminary data.</text>
</comment>
<reference evidence="13" key="1">
    <citation type="submission" date="2023-08" db="EMBL/GenBank/DDBJ databases">
        <authorList>
            <person name="Chen Y."/>
            <person name="Shah S."/>
            <person name="Dougan E. K."/>
            <person name="Thang M."/>
            <person name="Chan C."/>
        </authorList>
    </citation>
    <scope>NUCLEOTIDE SEQUENCE</scope>
</reference>
<dbReference type="PROSITE" id="PS50893">
    <property type="entry name" value="ABC_TRANSPORTER_2"/>
    <property type="match status" value="2"/>
</dbReference>
<dbReference type="PROSITE" id="PS00211">
    <property type="entry name" value="ABC_TRANSPORTER_1"/>
    <property type="match status" value="2"/>
</dbReference>
<evidence type="ECO:0000313" key="13">
    <source>
        <dbReference type="EMBL" id="CAJ1394389.1"/>
    </source>
</evidence>
<organism evidence="13 14">
    <name type="scientific">Effrenium voratum</name>
    <dbReference type="NCBI Taxonomy" id="2562239"/>
    <lineage>
        <taxon>Eukaryota</taxon>
        <taxon>Sar</taxon>
        <taxon>Alveolata</taxon>
        <taxon>Dinophyceae</taxon>
        <taxon>Suessiales</taxon>
        <taxon>Symbiodiniaceae</taxon>
        <taxon>Effrenium</taxon>
    </lineage>
</organism>
<dbReference type="InterPro" id="IPR003593">
    <property type="entry name" value="AAA+_ATPase"/>
</dbReference>
<sequence length="2076" mass="233065">MKKHLPWLLTVAVLVLSATARESANTTEPDDSSAAQAVSEHHGLSVLLLSLQKVPWKRLAIAMVGTVIIVPISTLVIVALILWREARKIRSSWKETKKTGALVSSPYAAEPEPQPQVTSLVVQIIRLIRICVPSICCEQFFWLANAIFLSGLYGLFACLVPSVLVRPLWTMVKVDLPSSFRDFVVIMLGYNASIAILKAAMNFCGMRAMIAFRKSLTEHHHAGYMSREGRLYYTMGNLDYRVDTPDARITNDTDLLLQFLFEFVFGGIMKPESGACCQLFFLIFTVAVAYSEAEGGAPGWGMPSIGIAFTVVLVSLVPTVVAADGLTKAQAEVQSAEAALRAAYSKCRLFAESICFYGGEESEAQRMENLYERVHRGFQVFAKFKLLVDLSQLAFYFGLAPVSMTIAAFIVRKGDWTQDSETTFYVLNLTFIRIIRCCLEVAKSVVDLAKAQAMLQRVVQLLEVMDAFIAFEAHRKGSRQLSRADGFLIDEEEVLCCLPYYRVQQLHCGEVVPVSVTPFVEFQHVDIYTPDGMRCLLRDISLRLDPGESCLIMGPSGIGKSSLLRVLGQLWPLFRTPLKGEAASFCRPGPLSVFFLAQRPYLFQGTLREQVAYPIWDTSLLTELDDTIMEQLFTDANLLDVWEARRDELDSPHICWDDVLSLGEQQRLQFCRLFWHAEWHDRHQDDSQGFFAVLDESSASMDTTSELKVYKSCRERKLGYLSVAHRPTVIQFHHKVLHFSFDEHQNLRYKVRDGAEMALESASLIHNESLRNEEWRPQNMRRVQSRSMRRFGGLANQSFSSLTGLCVTPVAAERQYDEEDVESRSQSRASSPNSPMLARLGKVQSAPGSMVSFMLSNKAEADANYMPLSTIGENKQASDLSLGEGPLVCSPYSTDAQDFAKNGSMYHLGVIARISWTHTWLLTLVALLNLLAAAMLAFWAELFTNTKSVIKPGTEAGFHAFGRETGISISYSRMLPVILCWGPALGVVKAIANYFSVLLMMEWRKRLFYHLQAKYLRSADRIYYVLSNLDGRVEAADQRITNDVDLLMQFSFEFFLGGIMKPDSGVLFKMSVFLVSCWIVWMDVEHTMPGMGGAAPSMASGLFLVTFLIVERFGRRCAEVQQKLQLCEASFRAAHARCRSFSEGISFYGGEATEKVMLDKHFQPVLTTFKQFCWWKLPVEFLQLSIFQGQYTIAMLVGGAVAFQEEDKSRRVGLFDLTNSAMVECLDSLNRITCQIMDFAKSSALAQRVVELEEVMRSFRALFNITSPGLSRSSTKKKENEVLGQCSDVIEELGIDVGSGGCCESTVTELQCGPQVPVRISSGICFQDVDIYTPDGLRLLLPEVSITLHEGESCLIMGPSGIGKSSLLRVLGQLWPCFQTPGKEKEARFSRPPARNVFFLAQRPYLFDGTLREQIAYPVWHDSLLSELDNFNLERLFTDCNLHEVWSERRSELDTPGISWADVLSLGEQQRIQFCRLFWHAEWHQKHGDVSHGFFAVLDESTASMDTASEMKIYQTIQKRNIGFLSVAHRPTVIQYHTKVLHFQFNLKHDLIYEVKDAREMAEEHASLLTKHLKPLIQPMPPTRPSGESRDSRNSGRPAAHSLKLDGIEPLAREGTGVFPGDGSSTSYAFARRLELATGWDGLLRGPCPEVGRQAGARFSGGLRSKSEAVGSNPTRGVGELTAEYCAELEKARACAGRGWGDCPIATSKAMTAASRFLQATENAIRQPRSENVAVNVSQCWLELRSDADVFQLQRWNSQDFSEPELRRAYRRQALLRHPDKGGSAVDFQRLVLAFEVLSDAKARERYDRRLARAHASAADAAASRKRKGREARGDAKEKPSDRKEARPSKYQAFERLFTALQNVEAALRKETIANMSQKLRRQFLEYLDGRHSTKESPERSAEPKAAEEESDSDSEGQLMLEDLEPKPKNCRRTPVQAQRGLRRISLQTYSVDCSLFNTMFVTKAASLETSLDYHILLTQVRARSRRHGSNSAGETSELVQKAVEEVLAEKNILAEDMGLKAFVFLQWGRYDNFPSIRSPVLQVEEALHWRTRLLSAAKWEDFSDSEMDGSVDPNP</sequence>
<dbReference type="GO" id="GO:0140359">
    <property type="term" value="F:ABC-type transporter activity"/>
    <property type="evidence" value="ECO:0007669"/>
    <property type="project" value="InterPro"/>
</dbReference>